<accession>A0A504UA52</accession>
<dbReference type="Proteomes" id="UP000316429">
    <property type="component" value="Unassembled WGS sequence"/>
</dbReference>
<name>A0A504UA52_9HYPH</name>
<dbReference type="OrthoDB" id="7917347at2"/>
<reference evidence="1 2" key="1">
    <citation type="submission" date="2019-06" db="EMBL/GenBank/DDBJ databases">
        <title>Rhizobium sp. CL12 isolated from roots of soybean.</title>
        <authorList>
            <person name="Wang C."/>
        </authorList>
    </citation>
    <scope>NUCLEOTIDE SEQUENCE [LARGE SCALE GENOMIC DNA]</scope>
    <source>
        <strain evidence="1 2">CL12</strain>
    </source>
</reference>
<evidence type="ECO:0000313" key="2">
    <source>
        <dbReference type="Proteomes" id="UP000316429"/>
    </source>
</evidence>
<dbReference type="AlphaFoldDB" id="A0A504UA52"/>
<organism evidence="1 2">
    <name type="scientific">Rhizobium glycinendophyticum</name>
    <dbReference type="NCBI Taxonomy" id="2589807"/>
    <lineage>
        <taxon>Bacteria</taxon>
        <taxon>Pseudomonadati</taxon>
        <taxon>Pseudomonadota</taxon>
        <taxon>Alphaproteobacteria</taxon>
        <taxon>Hyphomicrobiales</taxon>
        <taxon>Rhizobiaceae</taxon>
        <taxon>Rhizobium/Agrobacterium group</taxon>
        <taxon>Rhizobium</taxon>
    </lineage>
</organism>
<proteinExistence type="predicted"/>
<evidence type="ECO:0000313" key="1">
    <source>
        <dbReference type="EMBL" id="TPP10447.1"/>
    </source>
</evidence>
<dbReference type="RefSeq" id="WP_140826794.1">
    <property type="nucleotide sequence ID" value="NZ_VFYP01000001.1"/>
</dbReference>
<dbReference type="EMBL" id="VFYP01000001">
    <property type="protein sequence ID" value="TPP10447.1"/>
    <property type="molecule type" value="Genomic_DNA"/>
</dbReference>
<keyword evidence="2" id="KW-1185">Reference proteome</keyword>
<sequence>MASLMKIGGRKLSGLALALGVFVLPVLHGDAMAADCRAAAARAVAELGGQLLSVRESGGECVIVVLVPGNGSERPRKVTMRVAQ</sequence>
<comment type="caution">
    <text evidence="1">The sequence shown here is derived from an EMBL/GenBank/DDBJ whole genome shotgun (WGS) entry which is preliminary data.</text>
</comment>
<gene>
    <name evidence="1" type="ORF">FJQ55_06250</name>
</gene>
<protein>
    <submittedName>
        <fullName evidence="1">Uncharacterized protein</fullName>
    </submittedName>
</protein>